<keyword evidence="2" id="KW-1185">Reference proteome</keyword>
<sequence>MCESIRQELRSYCLVFKSWKPRSKSDSLVLELELRYVSSSDFTLKSLTLEMERTAGGLTGESIQAWLEDALQKWDLPLATLSILTGDSRASLEEACKAMGIRHVPCVQLGLARIANALLLSTGEDDEENEAEEKEIPPSSFSRSGNYSVTFVPLQLIWNHQRRLGIGSVPEEKSFHSKLSVGHPLTT</sequence>
<dbReference type="Proteomes" id="UP000595437">
    <property type="component" value="Chromosome 14"/>
</dbReference>
<dbReference type="EMBL" id="CP045903">
    <property type="protein sequence ID" value="QQP39198.1"/>
    <property type="molecule type" value="Genomic_DNA"/>
</dbReference>
<organism evidence="1 2">
    <name type="scientific">Caligus rogercresseyi</name>
    <name type="common">Sea louse</name>
    <dbReference type="NCBI Taxonomy" id="217165"/>
    <lineage>
        <taxon>Eukaryota</taxon>
        <taxon>Metazoa</taxon>
        <taxon>Ecdysozoa</taxon>
        <taxon>Arthropoda</taxon>
        <taxon>Crustacea</taxon>
        <taxon>Multicrustacea</taxon>
        <taxon>Hexanauplia</taxon>
        <taxon>Copepoda</taxon>
        <taxon>Siphonostomatoida</taxon>
        <taxon>Caligidae</taxon>
        <taxon>Caligus</taxon>
    </lineage>
</organism>
<protein>
    <submittedName>
        <fullName evidence="1">LOC100573856</fullName>
    </submittedName>
</protein>
<accession>A0A7T8GWN7</accession>
<gene>
    <name evidence="1" type="ORF">FKW44_019996</name>
</gene>
<name>A0A7T8GWN7_CALRO</name>
<dbReference type="AlphaFoldDB" id="A0A7T8GWN7"/>
<evidence type="ECO:0000313" key="1">
    <source>
        <dbReference type="EMBL" id="QQP39198.1"/>
    </source>
</evidence>
<reference evidence="2" key="1">
    <citation type="submission" date="2021-01" db="EMBL/GenBank/DDBJ databases">
        <title>Caligus Genome Assembly.</title>
        <authorList>
            <person name="Gallardo-Escarate C."/>
        </authorList>
    </citation>
    <scope>NUCLEOTIDE SEQUENCE [LARGE SCALE GENOMIC DNA]</scope>
</reference>
<proteinExistence type="predicted"/>
<evidence type="ECO:0000313" key="2">
    <source>
        <dbReference type="Proteomes" id="UP000595437"/>
    </source>
</evidence>